<keyword evidence="3" id="KW-1185">Reference proteome</keyword>
<gene>
    <name evidence="2" type="ORF">EVOR1521_LOCUS2963</name>
</gene>
<protein>
    <submittedName>
        <fullName evidence="2">Uncharacterized protein</fullName>
    </submittedName>
</protein>
<comment type="caution">
    <text evidence="2">The sequence shown here is derived from an EMBL/GenBank/DDBJ whole genome shotgun (WGS) entry which is preliminary data.</text>
</comment>
<dbReference type="Proteomes" id="UP001178507">
    <property type="component" value="Unassembled WGS sequence"/>
</dbReference>
<sequence length="186" mass="20207">MRSHQLSCTLALRGCNFPLAFSTLARVGNSCNALFVQHLLQVSRLSFDQFGCGRLSGTPDDCGGYILCLSTLFSPGVAVQGHTCIPFARLACRLPSTFERLGSPASVPESDLHPPSSQPLPQGAVGDDGCEGPNEPDWLKHQICHSPLEDRSFTLLCEEFTLRLMLPQKISHTCVALGKIRLQISQ</sequence>
<name>A0AA36HPM2_9DINO</name>
<proteinExistence type="predicted"/>
<reference evidence="2" key="1">
    <citation type="submission" date="2023-08" db="EMBL/GenBank/DDBJ databases">
        <authorList>
            <person name="Chen Y."/>
            <person name="Shah S."/>
            <person name="Dougan E. K."/>
            <person name="Thang M."/>
            <person name="Chan C."/>
        </authorList>
    </citation>
    <scope>NUCLEOTIDE SEQUENCE</scope>
</reference>
<organism evidence="2 3">
    <name type="scientific">Effrenium voratum</name>
    <dbReference type="NCBI Taxonomy" id="2562239"/>
    <lineage>
        <taxon>Eukaryota</taxon>
        <taxon>Sar</taxon>
        <taxon>Alveolata</taxon>
        <taxon>Dinophyceae</taxon>
        <taxon>Suessiales</taxon>
        <taxon>Symbiodiniaceae</taxon>
        <taxon>Effrenium</taxon>
    </lineage>
</organism>
<evidence type="ECO:0000313" key="3">
    <source>
        <dbReference type="Proteomes" id="UP001178507"/>
    </source>
</evidence>
<dbReference type="AlphaFoldDB" id="A0AA36HPM2"/>
<evidence type="ECO:0000313" key="2">
    <source>
        <dbReference type="EMBL" id="CAJ1373010.1"/>
    </source>
</evidence>
<evidence type="ECO:0000256" key="1">
    <source>
        <dbReference type="SAM" id="MobiDB-lite"/>
    </source>
</evidence>
<accession>A0AA36HPM2</accession>
<feature type="region of interest" description="Disordered" evidence="1">
    <location>
        <begin position="103"/>
        <end position="131"/>
    </location>
</feature>
<dbReference type="EMBL" id="CAUJNA010000169">
    <property type="protein sequence ID" value="CAJ1373010.1"/>
    <property type="molecule type" value="Genomic_DNA"/>
</dbReference>